<keyword evidence="1" id="KW-1133">Transmembrane helix</keyword>
<feature type="transmembrane region" description="Helical" evidence="1">
    <location>
        <begin position="141"/>
        <end position="160"/>
    </location>
</feature>
<proteinExistence type="predicted"/>
<keyword evidence="1" id="KW-0472">Membrane</keyword>
<dbReference type="AlphaFoldDB" id="A0A812BHA1"/>
<dbReference type="Proteomes" id="UP000597762">
    <property type="component" value="Unassembled WGS sequence"/>
</dbReference>
<dbReference type="EMBL" id="CAHIKZ030000560">
    <property type="protein sequence ID" value="CAE1226529.1"/>
    <property type="molecule type" value="Genomic_DNA"/>
</dbReference>
<reference evidence="2" key="1">
    <citation type="submission" date="2021-01" db="EMBL/GenBank/DDBJ databases">
        <authorList>
            <person name="Li R."/>
            <person name="Bekaert M."/>
        </authorList>
    </citation>
    <scope>NUCLEOTIDE SEQUENCE</scope>
    <source>
        <strain evidence="2">Farmed</strain>
    </source>
</reference>
<organism evidence="2 3">
    <name type="scientific">Acanthosepion pharaonis</name>
    <name type="common">Pharaoh cuttlefish</name>
    <name type="synonym">Sepia pharaonis</name>
    <dbReference type="NCBI Taxonomy" id="158019"/>
    <lineage>
        <taxon>Eukaryota</taxon>
        <taxon>Metazoa</taxon>
        <taxon>Spiralia</taxon>
        <taxon>Lophotrochozoa</taxon>
        <taxon>Mollusca</taxon>
        <taxon>Cephalopoda</taxon>
        <taxon>Coleoidea</taxon>
        <taxon>Decapodiformes</taxon>
        <taxon>Sepiida</taxon>
        <taxon>Sepiina</taxon>
        <taxon>Sepiidae</taxon>
        <taxon>Acanthosepion</taxon>
    </lineage>
</organism>
<keyword evidence="3" id="KW-1185">Reference proteome</keyword>
<keyword evidence="1" id="KW-0812">Transmembrane</keyword>
<comment type="caution">
    <text evidence="2">The sequence shown here is derived from an EMBL/GenBank/DDBJ whole genome shotgun (WGS) entry which is preliminary data.</text>
</comment>
<feature type="transmembrane region" description="Helical" evidence="1">
    <location>
        <begin position="80"/>
        <end position="100"/>
    </location>
</feature>
<gene>
    <name evidence="2" type="ORF">SPHA_16059</name>
</gene>
<evidence type="ECO:0000256" key="1">
    <source>
        <dbReference type="SAM" id="Phobius"/>
    </source>
</evidence>
<protein>
    <submittedName>
        <fullName evidence="2">Uncharacterized protein</fullName>
    </submittedName>
</protein>
<feature type="transmembrane region" description="Helical" evidence="1">
    <location>
        <begin position="106"/>
        <end position="129"/>
    </location>
</feature>
<accession>A0A812BHA1</accession>
<evidence type="ECO:0000313" key="3">
    <source>
        <dbReference type="Proteomes" id="UP000597762"/>
    </source>
</evidence>
<sequence length="278" mass="32555">MNNYRRLFNTLTVANGYNILTNLNYTVYKVCTPRALKPTQRRSFFVGCKIKQILPRPTDAVDRLSAISAARRNKYTPISFFEYFRFSFTLSLIFFLSFRFSLSVSLFLYTLFSFTFSLFLFLIHCFSLFRFLFFSIPFSHSLFLSVFISPSLFLSFSVSLPPSISHSHSFCISHFFYFTFHSPPLYIFHILDISHSFCLFRLILTSDSTEYYKKTRESFGVFSWATKAFAVGRPSTAVLGAVLLVCCRKVFVRKRRRSFLCRKKLGLFWGPHHVFSHI</sequence>
<name>A0A812BHA1_ACAPH</name>
<evidence type="ECO:0000313" key="2">
    <source>
        <dbReference type="EMBL" id="CAE1226529.1"/>
    </source>
</evidence>